<dbReference type="PANTHER" id="PTHR47272">
    <property type="entry name" value="DDE_TNP_1_7 DOMAIN-CONTAINING PROTEIN"/>
    <property type="match status" value="1"/>
</dbReference>
<reference evidence="4" key="1">
    <citation type="journal article" date="2020" name="Cell">
        <title>Large-Scale Comparative Analyses of Tick Genomes Elucidate Their Genetic Diversity and Vector Capacities.</title>
        <authorList>
            <consortium name="Tick Genome and Microbiome Consortium (TIGMIC)"/>
            <person name="Jia N."/>
            <person name="Wang J."/>
            <person name="Shi W."/>
            <person name="Du L."/>
            <person name="Sun Y."/>
            <person name="Zhan W."/>
            <person name="Jiang J.F."/>
            <person name="Wang Q."/>
            <person name="Zhang B."/>
            <person name="Ji P."/>
            <person name="Bell-Sakyi L."/>
            <person name="Cui X.M."/>
            <person name="Yuan T.T."/>
            <person name="Jiang B.G."/>
            <person name="Yang W.F."/>
            <person name="Lam T.T."/>
            <person name="Chang Q.C."/>
            <person name="Ding S.J."/>
            <person name="Wang X.J."/>
            <person name="Zhu J.G."/>
            <person name="Ruan X.D."/>
            <person name="Zhao L."/>
            <person name="Wei J.T."/>
            <person name="Ye R.Z."/>
            <person name="Que T.C."/>
            <person name="Du C.H."/>
            <person name="Zhou Y.H."/>
            <person name="Cheng J.X."/>
            <person name="Dai P.F."/>
            <person name="Guo W.B."/>
            <person name="Han X.H."/>
            <person name="Huang E.J."/>
            <person name="Li L.F."/>
            <person name="Wei W."/>
            <person name="Gao Y.C."/>
            <person name="Liu J.Z."/>
            <person name="Shao H.Z."/>
            <person name="Wang X."/>
            <person name="Wang C.C."/>
            <person name="Yang T.C."/>
            <person name="Huo Q.B."/>
            <person name="Li W."/>
            <person name="Chen H.Y."/>
            <person name="Chen S.E."/>
            <person name="Zhou L.G."/>
            <person name="Ni X.B."/>
            <person name="Tian J.H."/>
            <person name="Sheng Y."/>
            <person name="Liu T."/>
            <person name="Pan Y.S."/>
            <person name="Xia L.Y."/>
            <person name="Li J."/>
            <person name="Zhao F."/>
            <person name="Cao W.C."/>
        </authorList>
    </citation>
    <scope>NUCLEOTIDE SEQUENCE</scope>
    <source>
        <strain evidence="4">Rmic-2018</strain>
    </source>
</reference>
<feature type="region of interest" description="Disordered" evidence="1">
    <location>
        <begin position="169"/>
        <end position="188"/>
    </location>
</feature>
<dbReference type="AlphaFoldDB" id="A0A9J6D980"/>
<evidence type="ECO:0008006" key="6">
    <source>
        <dbReference type="Google" id="ProtNLM"/>
    </source>
</evidence>
<gene>
    <name evidence="4" type="ORF">HPB51_010527</name>
</gene>
<dbReference type="InterPro" id="IPR029526">
    <property type="entry name" value="PGBD"/>
</dbReference>
<comment type="caution">
    <text evidence="4">The sequence shown here is derived from an EMBL/GenBank/DDBJ whole genome shotgun (WGS) entry which is preliminary data.</text>
</comment>
<name>A0A9J6D980_RHIMP</name>
<evidence type="ECO:0000313" key="4">
    <source>
        <dbReference type="EMBL" id="KAH8018700.1"/>
    </source>
</evidence>
<dbReference type="Proteomes" id="UP000821866">
    <property type="component" value="Chromosome 8"/>
</dbReference>
<dbReference type="InterPro" id="IPR048367">
    <property type="entry name" value="TNP-like_RNaseH_C"/>
</dbReference>
<dbReference type="Pfam" id="PF13843">
    <property type="entry name" value="DDE_Tnp_1_7"/>
    <property type="match status" value="1"/>
</dbReference>
<proteinExistence type="predicted"/>
<evidence type="ECO:0000259" key="2">
    <source>
        <dbReference type="Pfam" id="PF13843"/>
    </source>
</evidence>
<dbReference type="Pfam" id="PF21789">
    <property type="entry name" value="TNP-like_RNaseH_C"/>
    <property type="match status" value="1"/>
</dbReference>
<accession>A0A9J6D980</accession>
<evidence type="ECO:0000313" key="5">
    <source>
        <dbReference type="Proteomes" id="UP000821866"/>
    </source>
</evidence>
<evidence type="ECO:0000259" key="3">
    <source>
        <dbReference type="Pfam" id="PF21789"/>
    </source>
</evidence>
<dbReference type="PANTHER" id="PTHR47272:SF1">
    <property type="entry name" value="PIGGYBAC TRANSPOSABLE ELEMENT-DERIVED PROTEIN 3-LIKE"/>
    <property type="match status" value="1"/>
</dbReference>
<dbReference type="VEuPathDB" id="VectorBase:LOC119178331"/>
<organism evidence="4 5">
    <name type="scientific">Rhipicephalus microplus</name>
    <name type="common">Cattle tick</name>
    <name type="synonym">Boophilus microplus</name>
    <dbReference type="NCBI Taxonomy" id="6941"/>
    <lineage>
        <taxon>Eukaryota</taxon>
        <taxon>Metazoa</taxon>
        <taxon>Ecdysozoa</taxon>
        <taxon>Arthropoda</taxon>
        <taxon>Chelicerata</taxon>
        <taxon>Arachnida</taxon>
        <taxon>Acari</taxon>
        <taxon>Parasitiformes</taxon>
        <taxon>Ixodida</taxon>
        <taxon>Ixodoidea</taxon>
        <taxon>Ixodidae</taxon>
        <taxon>Rhipicephalinae</taxon>
        <taxon>Rhipicephalus</taxon>
        <taxon>Boophilus</taxon>
    </lineage>
</organism>
<feature type="domain" description="Transposable element P transposase-like RNase H C-terminal" evidence="3">
    <location>
        <begin position="42"/>
        <end position="67"/>
    </location>
</feature>
<sequence length="529" mass="59737">MPSGGPSYGSYCCVSWCFNNGRTHKKPGSSFFLIPRDGRLQQDPLENIFGHIRQKQGCNTNPNVAQFICGLKHICIRKLFKLSEYGNVEDDECDLLQEQLSPFSLAITEKCEGQITWDVGRLQSTTDYALMSRRMYDKLRKMHIDEGASRSLDIAPDCGSLNDNTNESSACFNEDEATPNGGTSDHHPTLAKRRMIWKKANLIRDPQTVQFSGQSKLPEFIAELETPFQYFKFLFPGSLISLIADQSNLFALQKDVSQPLCTTAEEIEVFIGTCMWMSIIQMRNTRWYWSAVTRVSQVADNFPVGRFEKLKHNIHFVDNSTLGPNDASGRDRLAKVRPLIDIINEQLSLVPLEEHLSIDEQIIPFKGRSSLKQCCPKKPKKWSYKVFVLSGVSGFCYKLEVYTGQENSAQRRSGEPDCGASGNVVVRLCRTVPRGVYHKVYFDNYFNCPSLQVYLEKVSVHCIGTVRINRVPGVSLPGEQKIKKKRGRGHFEERMAVVDGIELSCTRWQDNRAVTLLSSFIGAEPAARA</sequence>
<evidence type="ECO:0000256" key="1">
    <source>
        <dbReference type="SAM" id="MobiDB-lite"/>
    </source>
</evidence>
<keyword evidence="5" id="KW-1185">Reference proteome</keyword>
<feature type="domain" description="PiggyBac transposable element-derived protein" evidence="2">
    <location>
        <begin position="226"/>
        <end position="524"/>
    </location>
</feature>
<dbReference type="VEuPathDB" id="VectorBase:LOC119168502"/>
<dbReference type="EMBL" id="JABSTU010000010">
    <property type="protein sequence ID" value="KAH8018700.1"/>
    <property type="molecule type" value="Genomic_DNA"/>
</dbReference>
<reference evidence="4" key="2">
    <citation type="submission" date="2021-09" db="EMBL/GenBank/DDBJ databases">
        <authorList>
            <person name="Jia N."/>
            <person name="Wang J."/>
            <person name="Shi W."/>
            <person name="Du L."/>
            <person name="Sun Y."/>
            <person name="Zhan W."/>
            <person name="Jiang J."/>
            <person name="Wang Q."/>
            <person name="Zhang B."/>
            <person name="Ji P."/>
            <person name="Sakyi L.B."/>
            <person name="Cui X."/>
            <person name="Yuan T."/>
            <person name="Jiang B."/>
            <person name="Yang W."/>
            <person name="Lam T.T.-Y."/>
            <person name="Chang Q."/>
            <person name="Ding S."/>
            <person name="Wang X."/>
            <person name="Zhu J."/>
            <person name="Ruan X."/>
            <person name="Zhao L."/>
            <person name="Wei J."/>
            <person name="Que T."/>
            <person name="Du C."/>
            <person name="Cheng J."/>
            <person name="Dai P."/>
            <person name="Han X."/>
            <person name="Huang E."/>
            <person name="Gao Y."/>
            <person name="Liu J."/>
            <person name="Shao H."/>
            <person name="Ye R."/>
            <person name="Li L."/>
            <person name="Wei W."/>
            <person name="Wang X."/>
            <person name="Wang C."/>
            <person name="Huo Q."/>
            <person name="Li W."/>
            <person name="Guo W."/>
            <person name="Chen H."/>
            <person name="Chen S."/>
            <person name="Zhou L."/>
            <person name="Zhou L."/>
            <person name="Ni X."/>
            <person name="Tian J."/>
            <person name="Zhou Y."/>
            <person name="Sheng Y."/>
            <person name="Liu T."/>
            <person name="Pan Y."/>
            <person name="Xia L."/>
            <person name="Li J."/>
            <person name="Zhao F."/>
            <person name="Cao W."/>
        </authorList>
    </citation>
    <scope>NUCLEOTIDE SEQUENCE</scope>
    <source>
        <strain evidence="4">Rmic-2018</strain>
        <tissue evidence="4">Larvae</tissue>
    </source>
</reference>
<protein>
    <recommendedName>
        <fullName evidence="6">Piggybac transposable element-derived</fullName>
    </recommendedName>
</protein>